<keyword evidence="1" id="KW-0472">Membrane</keyword>
<keyword evidence="1" id="KW-1133">Transmembrane helix</keyword>
<dbReference type="AlphaFoldDB" id="A0A2A9DPE6"/>
<dbReference type="Proteomes" id="UP000221653">
    <property type="component" value="Unassembled WGS sequence"/>
</dbReference>
<accession>A0A2A9DPE6</accession>
<keyword evidence="1" id="KW-0812">Transmembrane</keyword>
<feature type="transmembrane region" description="Helical" evidence="1">
    <location>
        <begin position="19"/>
        <end position="39"/>
    </location>
</feature>
<protein>
    <submittedName>
        <fullName evidence="2">Uncharacterized protein</fullName>
    </submittedName>
</protein>
<feature type="transmembrane region" description="Helical" evidence="1">
    <location>
        <begin position="45"/>
        <end position="66"/>
    </location>
</feature>
<comment type="caution">
    <text evidence="2">The sequence shown here is derived from an EMBL/GenBank/DDBJ whole genome shotgun (WGS) entry which is preliminary data.</text>
</comment>
<dbReference type="OrthoDB" id="4419515at2"/>
<proteinExistence type="predicted"/>
<dbReference type="EMBL" id="PDJF01000001">
    <property type="protein sequence ID" value="PFG28453.1"/>
    <property type="molecule type" value="Genomic_DNA"/>
</dbReference>
<reference evidence="2 3" key="1">
    <citation type="submission" date="2017-10" db="EMBL/GenBank/DDBJ databases">
        <title>Sequencing the genomes of 1000 actinobacteria strains.</title>
        <authorList>
            <person name="Klenk H.-P."/>
        </authorList>
    </citation>
    <scope>NUCLEOTIDE SEQUENCE [LARGE SCALE GENOMIC DNA]</scope>
    <source>
        <strain evidence="2 3">DSM 20688</strain>
    </source>
</reference>
<organism evidence="2 3">
    <name type="scientific">Corynebacterium renale</name>
    <dbReference type="NCBI Taxonomy" id="1724"/>
    <lineage>
        <taxon>Bacteria</taxon>
        <taxon>Bacillati</taxon>
        <taxon>Actinomycetota</taxon>
        <taxon>Actinomycetes</taxon>
        <taxon>Mycobacteriales</taxon>
        <taxon>Corynebacteriaceae</taxon>
        <taxon>Corynebacterium</taxon>
    </lineage>
</organism>
<dbReference type="RefSeq" id="WP_048379312.1">
    <property type="nucleotide sequence ID" value="NZ_LDYE01000003.1"/>
</dbReference>
<dbReference type="STRING" id="1724.GCA_001044175_01134"/>
<gene>
    <name evidence="2" type="ORF">ATK06_1564</name>
</gene>
<evidence type="ECO:0000256" key="1">
    <source>
        <dbReference type="SAM" id="Phobius"/>
    </source>
</evidence>
<evidence type="ECO:0000313" key="2">
    <source>
        <dbReference type="EMBL" id="PFG28453.1"/>
    </source>
</evidence>
<keyword evidence="3" id="KW-1185">Reference proteome</keyword>
<evidence type="ECO:0000313" key="3">
    <source>
        <dbReference type="Proteomes" id="UP000221653"/>
    </source>
</evidence>
<name>A0A2A9DPE6_9CORY</name>
<sequence length="70" mass="7343">MEFFATVAQEAPNAEPNRWLVYALFAVGGLLIGGAWSAYQAESKLWTVIAGVLGVMAALGGVLWMVGGLT</sequence>